<evidence type="ECO:0000256" key="2">
    <source>
        <dbReference type="ARBA" id="ARBA00022690"/>
    </source>
</evidence>
<feature type="domain" description="Serpin" evidence="4">
    <location>
        <begin position="4"/>
        <end position="169"/>
    </location>
</feature>
<feature type="non-terminal residue" evidence="5">
    <location>
        <position position="1"/>
    </location>
</feature>
<evidence type="ECO:0000256" key="3">
    <source>
        <dbReference type="ARBA" id="ARBA00022900"/>
    </source>
</evidence>
<comment type="caution">
    <text evidence="5">The sequence shown here is derived from an EMBL/GenBank/DDBJ whole genome shotgun (WGS) entry which is preliminary data.</text>
</comment>
<feature type="non-terminal residue" evidence="5">
    <location>
        <position position="171"/>
    </location>
</feature>
<dbReference type="OrthoDB" id="671595at2759"/>
<evidence type="ECO:0000256" key="1">
    <source>
        <dbReference type="ARBA" id="ARBA00009500"/>
    </source>
</evidence>
<dbReference type="Gene3D" id="3.30.497.10">
    <property type="entry name" value="Antithrombin, subunit I, domain 2"/>
    <property type="match status" value="1"/>
</dbReference>
<dbReference type="InterPro" id="IPR000215">
    <property type="entry name" value="Serpin_fam"/>
</dbReference>
<dbReference type="InterPro" id="IPR023796">
    <property type="entry name" value="Serpin_dom"/>
</dbReference>
<comment type="similarity">
    <text evidence="1">Belongs to the serpin family.</text>
</comment>
<dbReference type="EMBL" id="QDEB01085858">
    <property type="protein sequence ID" value="RZC33777.1"/>
    <property type="molecule type" value="Genomic_DNA"/>
</dbReference>
<evidence type="ECO:0000259" key="4">
    <source>
        <dbReference type="Pfam" id="PF00079"/>
    </source>
</evidence>
<dbReference type="GO" id="GO:0005615">
    <property type="term" value="C:extracellular space"/>
    <property type="evidence" value="ECO:0007669"/>
    <property type="project" value="InterPro"/>
</dbReference>
<dbReference type="GO" id="GO:0004867">
    <property type="term" value="F:serine-type endopeptidase inhibitor activity"/>
    <property type="evidence" value="ECO:0007669"/>
    <property type="project" value="UniProtKB-KW"/>
</dbReference>
<reference evidence="5 6" key="1">
    <citation type="submission" date="2017-03" db="EMBL/GenBank/DDBJ databases">
        <title>Genome of the blue death feigning beetle - Asbolus verrucosus.</title>
        <authorList>
            <person name="Rider S.D."/>
        </authorList>
    </citation>
    <scope>NUCLEOTIDE SEQUENCE [LARGE SCALE GENOMIC DNA]</scope>
    <source>
        <strain evidence="5">Butters</strain>
        <tissue evidence="5">Head and leg muscle</tissue>
    </source>
</reference>
<sequence>FKLTFSYSECEKLNAQFLELTFEGGNASVVITLPKEEEGPAALENQILSPRRFYGTFVNISLPNLKSKKFVTAFCEKEADLSGIAGCKDDLLIDNAVQKTFVDVGEDGVEAAAATMARVFLLCEREFCRYFSPLSGCDDPIPNYMVDHPFFSSIKIKENIAFAGRVTDPNQ</sequence>
<name>A0A482VN12_ASBVE</name>
<keyword evidence="3" id="KW-0722">Serine protease inhibitor</keyword>
<dbReference type="AlphaFoldDB" id="A0A482VN12"/>
<proteinExistence type="inferred from homology"/>
<keyword evidence="2" id="KW-0646">Protease inhibitor</keyword>
<dbReference type="InterPro" id="IPR042185">
    <property type="entry name" value="Serpin_sf_2"/>
</dbReference>
<dbReference type="Pfam" id="PF00079">
    <property type="entry name" value="Serpin"/>
    <property type="match status" value="1"/>
</dbReference>
<dbReference type="InterPro" id="IPR042178">
    <property type="entry name" value="Serpin_sf_1"/>
</dbReference>
<evidence type="ECO:0000313" key="5">
    <source>
        <dbReference type="EMBL" id="RZC33777.1"/>
    </source>
</evidence>
<dbReference type="Proteomes" id="UP000292052">
    <property type="component" value="Unassembled WGS sequence"/>
</dbReference>
<evidence type="ECO:0000313" key="6">
    <source>
        <dbReference type="Proteomes" id="UP000292052"/>
    </source>
</evidence>
<dbReference type="SUPFAM" id="SSF56574">
    <property type="entry name" value="Serpins"/>
    <property type="match status" value="1"/>
</dbReference>
<accession>A0A482VN12</accession>
<dbReference type="PANTHER" id="PTHR11461:SF211">
    <property type="entry name" value="GH10112P-RELATED"/>
    <property type="match status" value="1"/>
</dbReference>
<gene>
    <name evidence="5" type="ORF">BDFB_013828</name>
</gene>
<protein>
    <submittedName>
        <fullName evidence="5">Serpin domain containing protein</fullName>
    </submittedName>
</protein>
<keyword evidence="6" id="KW-1185">Reference proteome</keyword>
<dbReference type="PANTHER" id="PTHR11461">
    <property type="entry name" value="SERINE PROTEASE INHIBITOR, SERPIN"/>
    <property type="match status" value="1"/>
</dbReference>
<organism evidence="5 6">
    <name type="scientific">Asbolus verrucosus</name>
    <name type="common">Desert ironclad beetle</name>
    <dbReference type="NCBI Taxonomy" id="1661398"/>
    <lineage>
        <taxon>Eukaryota</taxon>
        <taxon>Metazoa</taxon>
        <taxon>Ecdysozoa</taxon>
        <taxon>Arthropoda</taxon>
        <taxon>Hexapoda</taxon>
        <taxon>Insecta</taxon>
        <taxon>Pterygota</taxon>
        <taxon>Neoptera</taxon>
        <taxon>Endopterygota</taxon>
        <taxon>Coleoptera</taxon>
        <taxon>Polyphaga</taxon>
        <taxon>Cucujiformia</taxon>
        <taxon>Tenebrionidae</taxon>
        <taxon>Pimeliinae</taxon>
        <taxon>Asbolus</taxon>
    </lineage>
</organism>
<dbReference type="Gene3D" id="2.30.39.10">
    <property type="entry name" value="Alpha-1-antitrypsin, domain 1"/>
    <property type="match status" value="1"/>
</dbReference>
<dbReference type="InterPro" id="IPR036186">
    <property type="entry name" value="Serpin_sf"/>
</dbReference>